<proteinExistence type="predicted"/>
<dbReference type="Proteomes" id="UP001383192">
    <property type="component" value="Unassembled WGS sequence"/>
</dbReference>
<sequence>MHELQVPPMLISLNPKMWTSVHPVGDKRLMQPPTRTNRCLLFQIVVTDDDFRLSLPSAPPLIATTPSNTSDEAASYNLPSARRRGLYTTKTPPSTSGLTL</sequence>
<name>A0AAW0BLA9_9AGAR</name>
<feature type="region of interest" description="Disordered" evidence="1">
    <location>
        <begin position="61"/>
        <end position="100"/>
    </location>
</feature>
<evidence type="ECO:0000313" key="3">
    <source>
        <dbReference type="Proteomes" id="UP001383192"/>
    </source>
</evidence>
<reference evidence="2 3" key="1">
    <citation type="submission" date="2024-01" db="EMBL/GenBank/DDBJ databases">
        <title>A draft genome for a cacao thread blight-causing isolate of Paramarasmius palmivorus.</title>
        <authorList>
            <person name="Baruah I.K."/>
            <person name="Bukari Y."/>
            <person name="Amoako-Attah I."/>
            <person name="Meinhardt L.W."/>
            <person name="Bailey B.A."/>
            <person name="Cohen S.P."/>
        </authorList>
    </citation>
    <scope>NUCLEOTIDE SEQUENCE [LARGE SCALE GENOMIC DNA]</scope>
    <source>
        <strain evidence="2 3">GH-12</strain>
    </source>
</reference>
<organism evidence="2 3">
    <name type="scientific">Paramarasmius palmivorus</name>
    <dbReference type="NCBI Taxonomy" id="297713"/>
    <lineage>
        <taxon>Eukaryota</taxon>
        <taxon>Fungi</taxon>
        <taxon>Dikarya</taxon>
        <taxon>Basidiomycota</taxon>
        <taxon>Agaricomycotina</taxon>
        <taxon>Agaricomycetes</taxon>
        <taxon>Agaricomycetidae</taxon>
        <taxon>Agaricales</taxon>
        <taxon>Marasmiineae</taxon>
        <taxon>Marasmiaceae</taxon>
        <taxon>Paramarasmius</taxon>
    </lineage>
</organism>
<comment type="caution">
    <text evidence="2">The sequence shown here is derived from an EMBL/GenBank/DDBJ whole genome shotgun (WGS) entry which is preliminary data.</text>
</comment>
<dbReference type="AlphaFoldDB" id="A0AAW0BLA9"/>
<evidence type="ECO:0000256" key="1">
    <source>
        <dbReference type="SAM" id="MobiDB-lite"/>
    </source>
</evidence>
<feature type="compositionally biased region" description="Polar residues" evidence="1">
    <location>
        <begin position="88"/>
        <end position="100"/>
    </location>
</feature>
<accession>A0AAW0BLA9</accession>
<gene>
    <name evidence="2" type="ORF">VNI00_015339</name>
</gene>
<dbReference type="EMBL" id="JAYKXP010000098">
    <property type="protein sequence ID" value="KAK7027250.1"/>
    <property type="molecule type" value="Genomic_DNA"/>
</dbReference>
<keyword evidence="3" id="KW-1185">Reference proteome</keyword>
<protein>
    <submittedName>
        <fullName evidence="2">Uncharacterized protein</fullName>
    </submittedName>
</protein>
<evidence type="ECO:0000313" key="2">
    <source>
        <dbReference type="EMBL" id="KAK7027250.1"/>
    </source>
</evidence>